<feature type="domain" description="Peptidase M24" evidence="1">
    <location>
        <begin position="172"/>
        <end position="381"/>
    </location>
</feature>
<evidence type="ECO:0000259" key="1">
    <source>
        <dbReference type="Pfam" id="PF00557"/>
    </source>
</evidence>
<dbReference type="RefSeq" id="WP_008417872.1">
    <property type="nucleotide sequence ID" value="NC_014297.1"/>
</dbReference>
<dbReference type="Proteomes" id="UP000011645">
    <property type="component" value="Unassembled WGS sequence"/>
</dbReference>
<proteinExistence type="predicted"/>
<evidence type="ECO:0000313" key="4">
    <source>
        <dbReference type="EMBL" id="ELY34662.1"/>
    </source>
</evidence>
<dbReference type="KEGG" id="hje:HacjB3_03825"/>
<dbReference type="GeneID" id="9418563"/>
<dbReference type="SUPFAM" id="SSF53092">
    <property type="entry name" value="Creatinase/prolidase N-terminal domain"/>
    <property type="match status" value="1"/>
</dbReference>
<dbReference type="InterPro" id="IPR000587">
    <property type="entry name" value="Creatinase_N"/>
</dbReference>
<evidence type="ECO:0000313" key="6">
    <source>
        <dbReference type="Proteomes" id="UP000011645"/>
    </source>
</evidence>
<dbReference type="SUPFAM" id="SSF55920">
    <property type="entry name" value="Creatinase/aminopeptidase"/>
    <property type="match status" value="1"/>
</dbReference>
<dbReference type="InterPro" id="IPR050659">
    <property type="entry name" value="Peptidase_M24B"/>
</dbReference>
<dbReference type="Proteomes" id="UP000000390">
    <property type="component" value="Chromosome"/>
</dbReference>
<dbReference type="InterPro" id="IPR000994">
    <property type="entry name" value="Pept_M24"/>
</dbReference>
<accession>D8J843</accession>
<protein>
    <submittedName>
        <fullName evidence="3">Creatinase</fullName>
    </submittedName>
</protein>
<evidence type="ECO:0000259" key="2">
    <source>
        <dbReference type="Pfam" id="PF01321"/>
    </source>
</evidence>
<keyword evidence="6" id="KW-1185">Reference proteome</keyword>
<dbReference type="PANTHER" id="PTHR46112:SF2">
    <property type="entry name" value="XAA-PRO AMINOPEPTIDASE P-RELATED"/>
    <property type="match status" value="1"/>
</dbReference>
<name>D8J843_HALJB</name>
<dbReference type="Gene3D" id="3.90.230.10">
    <property type="entry name" value="Creatinase/methionine aminopeptidase superfamily"/>
    <property type="match status" value="1"/>
</dbReference>
<dbReference type="OrthoDB" id="1346at2157"/>
<dbReference type="PANTHER" id="PTHR46112">
    <property type="entry name" value="AMINOPEPTIDASE"/>
    <property type="match status" value="1"/>
</dbReference>
<evidence type="ECO:0000313" key="3">
    <source>
        <dbReference type="EMBL" id="ADJ14156.1"/>
    </source>
</evidence>
<evidence type="ECO:0000313" key="5">
    <source>
        <dbReference type="Proteomes" id="UP000000390"/>
    </source>
</evidence>
<dbReference type="PATRIC" id="fig|795797.18.peg.769"/>
<reference evidence="3 5" key="1">
    <citation type="journal article" date="2010" name="J. Bacteriol.">
        <title>Complete genome sequence of Halalkalicoccus jeotgali B3(T), an extremely halophilic archaeon.</title>
        <authorList>
            <person name="Roh S.W."/>
            <person name="Nam Y.D."/>
            <person name="Nam S.H."/>
            <person name="Choi S.H."/>
            <person name="Park H.S."/>
            <person name="Bae J.W."/>
        </authorList>
    </citation>
    <scope>NUCLEOTIDE SEQUENCE [LARGE SCALE GENOMIC DNA]</scope>
    <source>
        <strain evidence="3">B3</strain>
        <strain evidence="5">DSM 18796 / CECT 7217 / JCM 14584 / KCTC 4019 / B3</strain>
    </source>
</reference>
<dbReference type="eggNOG" id="arCOG01000">
    <property type="taxonomic scope" value="Archaea"/>
</dbReference>
<gene>
    <name evidence="3" type="ordered locus">HacjB3_03825</name>
    <name evidence="4" type="ORF">C497_15468</name>
</gene>
<dbReference type="Pfam" id="PF00557">
    <property type="entry name" value="Peptidase_M24"/>
    <property type="match status" value="1"/>
</dbReference>
<dbReference type="InterPro" id="IPR029149">
    <property type="entry name" value="Creatin/AminoP/Spt16_N"/>
</dbReference>
<dbReference type="HOGENOM" id="CLU_017266_3_1_2"/>
<dbReference type="AlphaFoldDB" id="D8J843"/>
<dbReference type="EMBL" id="CP002062">
    <property type="protein sequence ID" value="ADJ14156.1"/>
    <property type="molecule type" value="Genomic_DNA"/>
</dbReference>
<dbReference type="STRING" id="795797.HacjB3_03825"/>
<reference evidence="4 6" key="2">
    <citation type="journal article" date="2014" name="PLoS Genet.">
        <title>Phylogenetically driven sequencing of extremely halophilic archaea reveals strategies for static and dynamic osmo-response.</title>
        <authorList>
            <person name="Becker E.A."/>
            <person name="Seitzer P.M."/>
            <person name="Tritt A."/>
            <person name="Larsen D."/>
            <person name="Krusor M."/>
            <person name="Yao A.I."/>
            <person name="Wu D."/>
            <person name="Madern D."/>
            <person name="Eisen J.A."/>
            <person name="Darling A.E."/>
            <person name="Facciotti M.T."/>
        </authorList>
    </citation>
    <scope>NUCLEOTIDE SEQUENCE [LARGE SCALE GENOMIC DNA]</scope>
    <source>
        <strain evidence="4">B3</strain>
        <strain evidence="6">DSM 18796 / CECT 7217 / JCM 14584 / KCTC 4019 / B3</strain>
    </source>
</reference>
<sequence length="397" mass="44380">MVLSVITVQVFEQAEYERRIDRTKERMREAGIETLFVTDPANMNYLSGYDGWSFYVHQGLVVSLDHDQPVWIGRGMDKNGAKATVWIDHKNLRAYSDDHVHSPVDKHPMDFVARVIEEMGWDDTHIGVEMDASYYTAKSHQRLQERLPEATFSDSTLLVGWVRIRKSKREIELIEEATRLSEAAMQAGIDAMGEGVPESRVASEIYRTLIEGTGEFGGDYPAIVPLMPSGEHTGTPHLTWSDEPFSDGDPVIVELAGCRHRYHSPLARTAVIGDVPEEMGRVADVVVEGLNAALDTAEPGVTCEAVERAWRESIAKHGIEKEDRIGYSMGLGYPPDWGEHTASIRPGDETVLEENMTFHMIPGIWTDELGVEISESFRVTANGAERFSSFPQKVFSV</sequence>
<dbReference type="EMBL" id="AOHV01000040">
    <property type="protein sequence ID" value="ELY34662.1"/>
    <property type="molecule type" value="Genomic_DNA"/>
</dbReference>
<organism evidence="3 5">
    <name type="scientific">Halalkalicoccus jeotgali (strain DSM 18796 / CECT 7217 / JCM 14584 / KCTC 4019 / B3)</name>
    <dbReference type="NCBI Taxonomy" id="795797"/>
    <lineage>
        <taxon>Archaea</taxon>
        <taxon>Methanobacteriati</taxon>
        <taxon>Methanobacteriota</taxon>
        <taxon>Stenosarchaea group</taxon>
        <taxon>Halobacteria</taxon>
        <taxon>Halobacteriales</taxon>
        <taxon>Halococcaceae</taxon>
        <taxon>Halalkalicoccus</taxon>
    </lineage>
</organism>
<feature type="domain" description="Creatinase N-terminal" evidence="2">
    <location>
        <begin position="19"/>
        <end position="164"/>
    </location>
</feature>
<dbReference type="CDD" id="cd01066">
    <property type="entry name" value="APP_MetAP"/>
    <property type="match status" value="1"/>
</dbReference>
<dbReference type="InterPro" id="IPR036005">
    <property type="entry name" value="Creatinase/aminopeptidase-like"/>
</dbReference>
<dbReference type="Pfam" id="PF01321">
    <property type="entry name" value="Creatinase_N"/>
    <property type="match status" value="1"/>
</dbReference>
<dbReference type="Gene3D" id="3.40.350.10">
    <property type="entry name" value="Creatinase/prolidase N-terminal domain"/>
    <property type="match status" value="1"/>
</dbReference>